<gene>
    <name evidence="2" type="ORF">HRU87_01045</name>
</gene>
<feature type="transmembrane region" description="Helical" evidence="1">
    <location>
        <begin position="242"/>
        <end position="261"/>
    </location>
</feature>
<feature type="transmembrane region" description="Helical" evidence="1">
    <location>
        <begin position="205"/>
        <end position="230"/>
    </location>
</feature>
<feature type="transmembrane region" description="Helical" evidence="1">
    <location>
        <begin position="6"/>
        <end position="31"/>
    </location>
</feature>
<feature type="transmembrane region" description="Helical" evidence="1">
    <location>
        <begin position="308"/>
        <end position="329"/>
    </location>
</feature>
<name>A0A7D4PQ50_9MICO</name>
<keyword evidence="3" id="KW-1185">Reference proteome</keyword>
<keyword evidence="1" id="KW-0472">Membrane</keyword>
<feature type="transmembrane region" description="Helical" evidence="1">
    <location>
        <begin position="107"/>
        <end position="127"/>
    </location>
</feature>
<dbReference type="RefSeq" id="WP_173493123.1">
    <property type="nucleotide sequence ID" value="NZ_CP054056.1"/>
</dbReference>
<evidence type="ECO:0000256" key="1">
    <source>
        <dbReference type="SAM" id="Phobius"/>
    </source>
</evidence>
<accession>A0A7D4PQ50</accession>
<evidence type="ECO:0000313" key="2">
    <source>
        <dbReference type="EMBL" id="QKJ24826.1"/>
    </source>
</evidence>
<dbReference type="KEGG" id="aqg:HRU87_01045"/>
<evidence type="ECO:0000313" key="3">
    <source>
        <dbReference type="Proteomes" id="UP000501003"/>
    </source>
</evidence>
<reference evidence="2 3" key="1">
    <citation type="submission" date="2020-05" db="EMBL/GenBank/DDBJ databases">
        <title>Aquirufa sp. strain 15G-AUS-rot a new Aquirufa species.</title>
        <authorList>
            <person name="Pitt A."/>
            <person name="Hahn M.W."/>
        </authorList>
    </citation>
    <scope>NUCLEOTIDE SEQUENCE [LARGE SCALE GENOMIC DNA]</scope>
    <source>
        <strain evidence="2 3">15G-AUS-rot</strain>
    </source>
</reference>
<dbReference type="AlphaFoldDB" id="A0A7D4PQ50"/>
<dbReference type="InterPro" id="IPR045931">
    <property type="entry name" value="DUF6350"/>
</dbReference>
<organism evidence="2 3">
    <name type="scientific">Aquiluna borgnonia</name>
    <dbReference type="NCBI Taxonomy" id="2499157"/>
    <lineage>
        <taxon>Bacteria</taxon>
        <taxon>Bacillati</taxon>
        <taxon>Actinomycetota</taxon>
        <taxon>Actinomycetes</taxon>
        <taxon>Micrococcales</taxon>
        <taxon>Microbacteriaceae</taxon>
        <taxon>Luna cluster</taxon>
        <taxon>Luna-1 subcluster</taxon>
        <taxon>Aquiluna</taxon>
    </lineage>
</organism>
<dbReference type="Pfam" id="PF19877">
    <property type="entry name" value="DUF6350"/>
    <property type="match status" value="1"/>
</dbReference>
<feature type="transmembrane region" description="Helical" evidence="1">
    <location>
        <begin position="139"/>
        <end position="159"/>
    </location>
</feature>
<feature type="transmembrane region" description="Helical" evidence="1">
    <location>
        <begin position="384"/>
        <end position="405"/>
    </location>
</feature>
<feature type="transmembrane region" description="Helical" evidence="1">
    <location>
        <begin position="341"/>
        <end position="364"/>
    </location>
</feature>
<dbReference type="EMBL" id="CP054056">
    <property type="protein sequence ID" value="QKJ24826.1"/>
    <property type="molecule type" value="Genomic_DNA"/>
</dbReference>
<feature type="transmembrane region" description="Helical" evidence="1">
    <location>
        <begin position="43"/>
        <end position="64"/>
    </location>
</feature>
<feature type="transmembrane region" description="Helical" evidence="1">
    <location>
        <begin position="268"/>
        <end position="288"/>
    </location>
</feature>
<dbReference type="Proteomes" id="UP000501003">
    <property type="component" value="Chromosome"/>
</dbReference>
<feature type="transmembrane region" description="Helical" evidence="1">
    <location>
        <begin position="76"/>
        <end position="95"/>
    </location>
</feature>
<protein>
    <submittedName>
        <fullName evidence="2">Uncharacterized protein</fullName>
    </submittedName>
</protein>
<proteinExistence type="predicted"/>
<keyword evidence="1" id="KW-1133">Transmembrane helix</keyword>
<sequence>MNRGLSFAIAALQALIIAATTIGLAIAPLTLAWFIEGNGSVDWIVAFAVASFSFLLACGVPLQFAAGELVGVEFPAFTLSALPLGLTLLMGLLIIRVGHRLSAASTLWPAWLGGGLAFGGIGLGVSMLAKNDAVTVGEWAPLVAPALFFAGLLFISSVWGERFELFEGANHPEAKERIWVRSQVKALHSKLHWSIATVLSPAARVGLAVIAAMLTVGAATIALALGFGWIQVVALYESLHVSILGGVMLTLAQLALLPNLIIYSMSWIAGPGFSIGIGSSVTALGTQLGPVPALPMFVAIPTSGLDRGILFVLIPVLVAFVGTILVRRFTDEMRWEYATRFSAALAFALTAATISALVGFALALIASGSFGPGRLAEVGINAPILALALFLEVSLASFLAGLITIKPYTDAEQRRK</sequence>
<keyword evidence="1" id="KW-0812">Transmembrane</keyword>